<dbReference type="OrthoDB" id="9770600at2"/>
<dbReference type="RefSeq" id="WP_008845961.1">
    <property type="nucleotide sequence ID" value="NZ_BAEN01000067.1"/>
</dbReference>
<dbReference type="STRING" id="1127673.GLIP_3547"/>
<evidence type="ECO:0008006" key="4">
    <source>
        <dbReference type="Google" id="ProtNLM"/>
    </source>
</evidence>
<dbReference type="EMBL" id="BAEN01000067">
    <property type="protein sequence ID" value="GAC16159.1"/>
    <property type="molecule type" value="Genomic_DNA"/>
</dbReference>
<evidence type="ECO:0000313" key="3">
    <source>
        <dbReference type="Proteomes" id="UP000006334"/>
    </source>
</evidence>
<proteinExistence type="predicted"/>
<dbReference type="eggNOG" id="ENOG502Z8Y9">
    <property type="taxonomic scope" value="Bacteria"/>
</dbReference>
<keyword evidence="1" id="KW-0472">Membrane</keyword>
<feature type="transmembrane region" description="Helical" evidence="1">
    <location>
        <begin position="286"/>
        <end position="308"/>
    </location>
</feature>
<evidence type="ECO:0000256" key="1">
    <source>
        <dbReference type="SAM" id="Phobius"/>
    </source>
</evidence>
<reference evidence="2 3" key="1">
    <citation type="journal article" date="2017" name="Antonie Van Leeuwenhoek">
        <title>Rhizobium rhizosphaerae sp. nov., a novel species isolated from rice rhizosphere.</title>
        <authorList>
            <person name="Zhao J.J."/>
            <person name="Zhang J."/>
            <person name="Zhang R.J."/>
            <person name="Zhang C.W."/>
            <person name="Yin H.Q."/>
            <person name="Zhang X.X."/>
        </authorList>
    </citation>
    <scope>NUCLEOTIDE SEQUENCE [LARGE SCALE GENOMIC DNA]</scope>
    <source>
        <strain evidence="2 3">E3</strain>
    </source>
</reference>
<feature type="transmembrane region" description="Helical" evidence="1">
    <location>
        <begin position="75"/>
        <end position="92"/>
    </location>
</feature>
<feature type="transmembrane region" description="Helical" evidence="1">
    <location>
        <begin position="263"/>
        <end position="280"/>
    </location>
</feature>
<gene>
    <name evidence="2" type="ORF">GLIP_3547</name>
</gene>
<sequence>MYNDEDLNQAVEAGIFTNDSVSQFKSHIASLKNTSLADEENFRLITGFNDVFVVIASGLLLASIGFLGFHISPMLGTAGVAIASWFLAEFFVVKRRMALPAIMLLLSFLGGVFATPLVNYQHPNEIGFVIAGIVTSIAAMLHWRRFRVPITVAAGVAAICGSIIAVVLASFPIAITWVNSMLLIAGLSIFGLAMYWDASDRKRQTRSSDVAFWLHLAAAPLIVHPIFSSLGVLQGIGGVSVSLMVVGLYVLLAMISIAVDRRAIMVSALVYVIYAFSTLLETYGMVSYSFAITGLCIGATLLLLSAFWQVSRRQVVKVLPTPVQMLLPEVHA</sequence>
<keyword evidence="1" id="KW-0812">Transmembrane</keyword>
<feature type="transmembrane region" description="Helical" evidence="1">
    <location>
        <begin position="126"/>
        <end position="143"/>
    </location>
</feature>
<feature type="transmembrane region" description="Helical" evidence="1">
    <location>
        <begin position="233"/>
        <end position="251"/>
    </location>
</feature>
<dbReference type="Proteomes" id="UP000006334">
    <property type="component" value="Unassembled WGS sequence"/>
</dbReference>
<dbReference type="AlphaFoldDB" id="K6X6B0"/>
<name>K6X6B0_9ALTE</name>
<comment type="caution">
    <text evidence="2">The sequence shown here is derived from an EMBL/GenBank/DDBJ whole genome shotgun (WGS) entry which is preliminary data.</text>
</comment>
<feature type="transmembrane region" description="Helical" evidence="1">
    <location>
        <begin position="51"/>
        <end position="69"/>
    </location>
</feature>
<feature type="transmembrane region" description="Helical" evidence="1">
    <location>
        <begin position="99"/>
        <end position="120"/>
    </location>
</feature>
<accession>K6X6B0</accession>
<keyword evidence="3" id="KW-1185">Reference proteome</keyword>
<evidence type="ECO:0000313" key="2">
    <source>
        <dbReference type="EMBL" id="GAC16159.1"/>
    </source>
</evidence>
<organism evidence="2 3">
    <name type="scientific">Aliiglaciecola lipolytica E3</name>
    <dbReference type="NCBI Taxonomy" id="1127673"/>
    <lineage>
        <taxon>Bacteria</taxon>
        <taxon>Pseudomonadati</taxon>
        <taxon>Pseudomonadota</taxon>
        <taxon>Gammaproteobacteria</taxon>
        <taxon>Alteromonadales</taxon>
        <taxon>Alteromonadaceae</taxon>
        <taxon>Aliiglaciecola</taxon>
    </lineage>
</organism>
<feature type="transmembrane region" description="Helical" evidence="1">
    <location>
        <begin position="150"/>
        <end position="171"/>
    </location>
</feature>
<feature type="transmembrane region" description="Helical" evidence="1">
    <location>
        <begin position="210"/>
        <end position="227"/>
    </location>
</feature>
<feature type="transmembrane region" description="Helical" evidence="1">
    <location>
        <begin position="177"/>
        <end position="198"/>
    </location>
</feature>
<keyword evidence="1" id="KW-1133">Transmembrane helix</keyword>
<protein>
    <recommendedName>
        <fullName evidence="4">DUF2157 domain-containing protein</fullName>
    </recommendedName>
</protein>